<accession>A0A3S9MY59</accession>
<keyword evidence="3" id="KW-1185">Reference proteome</keyword>
<evidence type="ECO:0000313" key="2">
    <source>
        <dbReference type="EMBL" id="AZQ44130.1"/>
    </source>
</evidence>
<keyword evidence="1" id="KW-0472">Membrane</keyword>
<dbReference type="Proteomes" id="UP000279600">
    <property type="component" value="Chromosome"/>
</dbReference>
<dbReference type="SUPFAM" id="SSF53955">
    <property type="entry name" value="Lysozyme-like"/>
    <property type="match status" value="1"/>
</dbReference>
<keyword evidence="1" id="KW-0812">Transmembrane</keyword>
<dbReference type="AlphaFoldDB" id="A0A3S9MY59"/>
<sequence>MRTQITQLLAYPLILIMGFFLFKKDRVSKISVKAHQESRMTYIKSNAASPYGPFLEDYNFEIDDVRDFSLATSSADSFISFKEALAFKESQGKYWKVNSLGYLGKYQFGMTTLNQLGVRDSLSFMRSRKLQERVFLKNIRYNHKQLQDYIDRYEGQTIGGVEVTESGILAAAHLSGVGGVKKYLRTNGRGRSRDAYGSSVRGYMKRFAGYNLSEVLTK</sequence>
<proteinExistence type="predicted"/>
<dbReference type="KEGG" id="noj:EJ995_07750"/>
<evidence type="ECO:0000256" key="1">
    <source>
        <dbReference type="SAM" id="Phobius"/>
    </source>
</evidence>
<dbReference type="OrthoDB" id="1143238at2"/>
<dbReference type="InterPro" id="IPR023346">
    <property type="entry name" value="Lysozyme-like_dom_sf"/>
</dbReference>
<protein>
    <submittedName>
        <fullName evidence="2">Peptidoglycan-binding protein LysM</fullName>
    </submittedName>
</protein>
<feature type="transmembrane region" description="Helical" evidence="1">
    <location>
        <begin position="6"/>
        <end position="22"/>
    </location>
</feature>
<name>A0A3S9MY59_9FLAO</name>
<evidence type="ECO:0000313" key="3">
    <source>
        <dbReference type="Proteomes" id="UP000279600"/>
    </source>
</evidence>
<keyword evidence="1" id="KW-1133">Transmembrane helix</keyword>
<dbReference type="EMBL" id="CP034549">
    <property type="protein sequence ID" value="AZQ44130.1"/>
    <property type="molecule type" value="Genomic_DNA"/>
</dbReference>
<reference evidence="2 3" key="1">
    <citation type="submission" date="2018-12" db="EMBL/GenBank/DDBJ databases">
        <title>Complete genome of Nonlabens sp. MJ115.</title>
        <authorList>
            <person name="Choi H.S."/>
            <person name="Jung J."/>
        </authorList>
    </citation>
    <scope>NUCLEOTIDE SEQUENCE [LARGE SCALE GENOMIC DNA]</scope>
    <source>
        <strain evidence="2 3">MJ115</strain>
    </source>
</reference>
<gene>
    <name evidence="2" type="ORF">EJ995_07750</name>
</gene>
<organism evidence="2 3">
    <name type="scientific">Nonlabens ponticola</name>
    <dbReference type="NCBI Taxonomy" id="2496866"/>
    <lineage>
        <taxon>Bacteria</taxon>
        <taxon>Pseudomonadati</taxon>
        <taxon>Bacteroidota</taxon>
        <taxon>Flavobacteriia</taxon>
        <taxon>Flavobacteriales</taxon>
        <taxon>Flavobacteriaceae</taxon>
        <taxon>Nonlabens</taxon>
    </lineage>
</organism>
<dbReference type="RefSeq" id="WP_126447263.1">
    <property type="nucleotide sequence ID" value="NZ_CP034549.1"/>
</dbReference>